<evidence type="ECO:0000256" key="4">
    <source>
        <dbReference type="ARBA" id="ARBA00023136"/>
    </source>
</evidence>
<reference evidence="7 8" key="1">
    <citation type="submission" date="2020-05" db="EMBL/GenBank/DDBJ databases">
        <authorList>
            <person name="Petersen J."/>
            <person name="Sayavedra L."/>
        </authorList>
    </citation>
    <scope>NUCLEOTIDE SEQUENCE [LARGE SCALE GENOMIC DNA]</scope>
    <source>
        <strain evidence="7">B azoricus SOX ET2 1586I</strain>
    </source>
</reference>
<evidence type="ECO:0000256" key="2">
    <source>
        <dbReference type="ARBA" id="ARBA00022692"/>
    </source>
</evidence>
<gene>
    <name evidence="7" type="ORF">AZO1586I_1054</name>
</gene>
<comment type="caution">
    <text evidence="7">The sequence shown here is derived from an EMBL/GenBank/DDBJ whole genome shotgun (WGS) entry which is preliminary data.</text>
</comment>
<dbReference type="Pfam" id="PF04893">
    <property type="entry name" value="Yip1"/>
    <property type="match status" value="1"/>
</dbReference>
<keyword evidence="2 5" id="KW-0812">Transmembrane</keyword>
<dbReference type="RefSeq" id="WP_202776279.1">
    <property type="nucleotide sequence ID" value="NZ_CAHJWF010000247.1"/>
</dbReference>
<feature type="transmembrane region" description="Helical" evidence="5">
    <location>
        <begin position="131"/>
        <end position="153"/>
    </location>
</feature>
<evidence type="ECO:0000259" key="6">
    <source>
        <dbReference type="Pfam" id="PF04893"/>
    </source>
</evidence>
<keyword evidence="3 5" id="KW-1133">Transmembrane helix</keyword>
<evidence type="ECO:0000256" key="1">
    <source>
        <dbReference type="ARBA" id="ARBA00004141"/>
    </source>
</evidence>
<accession>A0ABN7GAM2</accession>
<dbReference type="EMBL" id="CAHJWF010000247">
    <property type="protein sequence ID" value="CAB5503040.1"/>
    <property type="molecule type" value="Genomic_DNA"/>
</dbReference>
<evidence type="ECO:0000313" key="8">
    <source>
        <dbReference type="Proteomes" id="UP000626656"/>
    </source>
</evidence>
<organism evidence="7 8">
    <name type="scientific">Bathymodiolus thermophilus thioautotrophic gill symbiont</name>
    <dbReference type="NCBI Taxonomy" id="2360"/>
    <lineage>
        <taxon>Bacteria</taxon>
        <taxon>Pseudomonadati</taxon>
        <taxon>Pseudomonadota</taxon>
        <taxon>Gammaproteobacteria</taxon>
        <taxon>sulfur-oxidizing symbionts</taxon>
    </lineage>
</organism>
<evidence type="ECO:0000313" key="7">
    <source>
        <dbReference type="EMBL" id="CAB5503040.1"/>
    </source>
</evidence>
<evidence type="ECO:0000256" key="5">
    <source>
        <dbReference type="SAM" id="Phobius"/>
    </source>
</evidence>
<feature type="transmembrane region" description="Helical" evidence="5">
    <location>
        <begin position="165"/>
        <end position="190"/>
    </location>
</feature>
<feature type="transmembrane region" description="Helical" evidence="5">
    <location>
        <begin position="104"/>
        <end position="125"/>
    </location>
</feature>
<sequence>MLLQYTWKFFFNSKKAWEEIRDKDCSITRCYLSYLIIIAAIAPISGFFGTTVVGWQIGDGEIVRLSTQSALLIAIIYYFSVLTSVLAISFAIQWMGKTYGSDIPLAQGVKLITYAGTPIMLVGILELYPVLWLNLIVGLLALTYTVYLLYSGVPILFKIPSDKGFLLSSSLVAIGLVTLVSLLGLTAFFWDWGFAPQFV</sequence>
<feature type="transmembrane region" description="Helical" evidence="5">
    <location>
        <begin position="31"/>
        <end position="57"/>
    </location>
</feature>
<evidence type="ECO:0000256" key="3">
    <source>
        <dbReference type="ARBA" id="ARBA00022989"/>
    </source>
</evidence>
<protein>
    <recommendedName>
        <fullName evidence="6">Yip1 domain-containing protein</fullName>
    </recommendedName>
</protein>
<keyword evidence="8" id="KW-1185">Reference proteome</keyword>
<proteinExistence type="predicted"/>
<keyword evidence="4 5" id="KW-0472">Membrane</keyword>
<name>A0ABN7GAM2_9GAMM</name>
<feature type="transmembrane region" description="Helical" evidence="5">
    <location>
        <begin position="69"/>
        <end position="92"/>
    </location>
</feature>
<comment type="subcellular location">
    <subcellularLocation>
        <location evidence="1">Membrane</location>
        <topology evidence="1">Multi-pass membrane protein</topology>
    </subcellularLocation>
</comment>
<feature type="domain" description="Yip1" evidence="6">
    <location>
        <begin position="7"/>
        <end position="182"/>
    </location>
</feature>
<dbReference type="InterPro" id="IPR006977">
    <property type="entry name" value="Yip1_dom"/>
</dbReference>
<dbReference type="Proteomes" id="UP000626656">
    <property type="component" value="Unassembled WGS sequence"/>
</dbReference>